<comment type="caution">
    <text evidence="2">The sequence shown here is derived from an EMBL/GenBank/DDBJ whole genome shotgun (WGS) entry which is preliminary data.</text>
</comment>
<dbReference type="EMBL" id="JADIML010000062">
    <property type="protein sequence ID" value="MBO8462696.1"/>
    <property type="molecule type" value="Genomic_DNA"/>
</dbReference>
<evidence type="ECO:0000313" key="2">
    <source>
        <dbReference type="EMBL" id="MBO8462696.1"/>
    </source>
</evidence>
<sequence>MKRYLYMAMAGLILCSLGACGQGKSENMQSMNRIETEEGNFITWNGKKYVDYGVIDNEERGKQIGIVNGDKKDQIYEVKGHSTDQWLISFYHSGEMDNSILMKEEAVTEIPKDLQSVSEFE</sequence>
<keyword evidence="1" id="KW-0732">Signal</keyword>
<name>A0A9D9HYS4_9FIRM</name>
<evidence type="ECO:0000313" key="3">
    <source>
        <dbReference type="Proteomes" id="UP000823618"/>
    </source>
</evidence>
<reference evidence="2" key="1">
    <citation type="submission" date="2020-10" db="EMBL/GenBank/DDBJ databases">
        <authorList>
            <person name="Gilroy R."/>
        </authorList>
    </citation>
    <scope>NUCLEOTIDE SEQUENCE</scope>
    <source>
        <strain evidence="2">E3-2379</strain>
    </source>
</reference>
<protein>
    <submittedName>
        <fullName evidence="2">Uncharacterized protein</fullName>
    </submittedName>
</protein>
<evidence type="ECO:0000256" key="1">
    <source>
        <dbReference type="SAM" id="SignalP"/>
    </source>
</evidence>
<gene>
    <name evidence="2" type="ORF">IAC13_02050</name>
</gene>
<dbReference type="PROSITE" id="PS51257">
    <property type="entry name" value="PROKAR_LIPOPROTEIN"/>
    <property type="match status" value="1"/>
</dbReference>
<accession>A0A9D9HYS4</accession>
<dbReference type="AlphaFoldDB" id="A0A9D9HYS4"/>
<organism evidence="2 3">
    <name type="scientific">Candidatus Scybalomonas excrementavium</name>
    <dbReference type="NCBI Taxonomy" id="2840943"/>
    <lineage>
        <taxon>Bacteria</taxon>
        <taxon>Bacillati</taxon>
        <taxon>Bacillota</taxon>
        <taxon>Clostridia</taxon>
        <taxon>Lachnospirales</taxon>
        <taxon>Lachnospiraceae</taxon>
        <taxon>Lachnospiraceae incertae sedis</taxon>
        <taxon>Candidatus Scybalomonas</taxon>
    </lineage>
</organism>
<feature type="signal peptide" evidence="1">
    <location>
        <begin position="1"/>
        <end position="21"/>
    </location>
</feature>
<reference evidence="2" key="2">
    <citation type="journal article" date="2021" name="PeerJ">
        <title>Extensive microbial diversity within the chicken gut microbiome revealed by metagenomics and culture.</title>
        <authorList>
            <person name="Gilroy R."/>
            <person name="Ravi A."/>
            <person name="Getino M."/>
            <person name="Pursley I."/>
            <person name="Horton D.L."/>
            <person name="Alikhan N.F."/>
            <person name="Baker D."/>
            <person name="Gharbi K."/>
            <person name="Hall N."/>
            <person name="Watson M."/>
            <person name="Adriaenssens E.M."/>
            <person name="Foster-Nyarko E."/>
            <person name="Jarju S."/>
            <person name="Secka A."/>
            <person name="Antonio M."/>
            <person name="Oren A."/>
            <person name="Chaudhuri R.R."/>
            <person name="La Ragione R."/>
            <person name="Hildebrand F."/>
            <person name="Pallen M.J."/>
        </authorList>
    </citation>
    <scope>NUCLEOTIDE SEQUENCE</scope>
    <source>
        <strain evidence="2">E3-2379</strain>
    </source>
</reference>
<proteinExistence type="predicted"/>
<feature type="chain" id="PRO_5038868155" evidence="1">
    <location>
        <begin position="22"/>
        <end position="121"/>
    </location>
</feature>
<dbReference type="Proteomes" id="UP000823618">
    <property type="component" value="Unassembled WGS sequence"/>
</dbReference>